<organism evidence="1 2">
    <name type="scientific">Daphnia magna</name>
    <dbReference type="NCBI Taxonomy" id="35525"/>
    <lineage>
        <taxon>Eukaryota</taxon>
        <taxon>Metazoa</taxon>
        <taxon>Ecdysozoa</taxon>
        <taxon>Arthropoda</taxon>
        <taxon>Crustacea</taxon>
        <taxon>Branchiopoda</taxon>
        <taxon>Diplostraca</taxon>
        <taxon>Cladocera</taxon>
        <taxon>Anomopoda</taxon>
        <taxon>Daphniidae</taxon>
        <taxon>Daphnia</taxon>
    </lineage>
</organism>
<name>A0ABR0B2D5_9CRUS</name>
<dbReference type="EMBL" id="JAOYFB010000040">
    <property type="protein sequence ID" value="KAK4035858.1"/>
    <property type="molecule type" value="Genomic_DNA"/>
</dbReference>
<evidence type="ECO:0000313" key="1">
    <source>
        <dbReference type="EMBL" id="KAK4035858.1"/>
    </source>
</evidence>
<reference evidence="1 2" key="1">
    <citation type="journal article" date="2023" name="Nucleic Acids Res.">
        <title>The hologenome of Daphnia magna reveals possible DNA methylation and microbiome-mediated evolution of the host genome.</title>
        <authorList>
            <person name="Chaturvedi A."/>
            <person name="Li X."/>
            <person name="Dhandapani V."/>
            <person name="Marshall H."/>
            <person name="Kissane S."/>
            <person name="Cuenca-Cambronero M."/>
            <person name="Asole G."/>
            <person name="Calvet F."/>
            <person name="Ruiz-Romero M."/>
            <person name="Marangio P."/>
            <person name="Guigo R."/>
            <person name="Rago D."/>
            <person name="Mirbahai L."/>
            <person name="Eastwood N."/>
            <person name="Colbourne J.K."/>
            <person name="Zhou J."/>
            <person name="Mallon E."/>
            <person name="Orsini L."/>
        </authorList>
    </citation>
    <scope>NUCLEOTIDE SEQUENCE [LARGE SCALE GENOMIC DNA]</scope>
    <source>
        <strain evidence="1">LRV0_1</strain>
    </source>
</reference>
<gene>
    <name evidence="1" type="ORF">OUZ56_027939</name>
</gene>
<accession>A0ABR0B2D5</accession>
<sequence length="78" mass="8471">MMKADDTGVWSSDRTTTASKLKITLELCPALNPRSALRGHCTMANACSRVEAPLSSLAFPAFFFQEDAIFEMPSSGQN</sequence>
<evidence type="ECO:0000313" key="2">
    <source>
        <dbReference type="Proteomes" id="UP001234178"/>
    </source>
</evidence>
<comment type="caution">
    <text evidence="1">The sequence shown here is derived from an EMBL/GenBank/DDBJ whole genome shotgun (WGS) entry which is preliminary data.</text>
</comment>
<keyword evidence="2" id="KW-1185">Reference proteome</keyword>
<protein>
    <submittedName>
        <fullName evidence="1">Uncharacterized protein</fullName>
    </submittedName>
</protein>
<dbReference type="Proteomes" id="UP001234178">
    <property type="component" value="Unassembled WGS sequence"/>
</dbReference>
<proteinExistence type="predicted"/>